<dbReference type="GO" id="GO:0005737">
    <property type="term" value="C:cytoplasm"/>
    <property type="evidence" value="ECO:0007669"/>
    <property type="project" value="UniProtKB-SubCell"/>
</dbReference>
<evidence type="ECO:0000259" key="11">
    <source>
        <dbReference type="PROSITE" id="PS50165"/>
    </source>
</evidence>
<keyword evidence="2 7" id="KW-0227">DNA damage</keyword>
<dbReference type="InterPro" id="IPR000305">
    <property type="entry name" value="GIY-YIG_endonuc"/>
</dbReference>
<comment type="subunit">
    <text evidence="7">Interacts with UvrB in an incision complex.</text>
</comment>
<name>A0A9X3TZZ4_9PROT</name>
<comment type="subcellular location">
    <subcellularLocation>
        <location evidence="7">Cytoplasm</location>
    </subcellularLocation>
</comment>
<accession>A0A9X3TZZ4</accession>
<keyword evidence="5 7" id="KW-0234">DNA repair</keyword>
<feature type="region of interest" description="Disordered" evidence="8">
    <location>
        <begin position="1"/>
        <end position="29"/>
    </location>
</feature>
<dbReference type="SUPFAM" id="SSF47781">
    <property type="entry name" value="RuvA domain 2-like"/>
    <property type="match status" value="1"/>
</dbReference>
<comment type="function">
    <text evidence="7">The UvrABC repair system catalyzes the recognition and processing of DNA lesions. UvrC both incises the 5' and 3' sides of the lesion. The N-terminal half is responsible for the 3' incision and the C-terminal half is responsible for the 5' incision.</text>
</comment>
<dbReference type="InterPro" id="IPR001943">
    <property type="entry name" value="UVR_dom"/>
</dbReference>
<dbReference type="HAMAP" id="MF_00203">
    <property type="entry name" value="UvrC"/>
    <property type="match status" value="1"/>
</dbReference>
<evidence type="ECO:0000256" key="5">
    <source>
        <dbReference type="ARBA" id="ARBA00023204"/>
    </source>
</evidence>
<dbReference type="NCBIfam" id="TIGR00194">
    <property type="entry name" value="uvrC"/>
    <property type="match status" value="1"/>
</dbReference>
<dbReference type="InterPro" id="IPR038476">
    <property type="entry name" value="UvrC_RNase_H_dom_sf"/>
</dbReference>
<feature type="domain" description="GIY-YIG" evidence="10">
    <location>
        <begin position="46"/>
        <end position="124"/>
    </location>
</feature>
<evidence type="ECO:0000256" key="6">
    <source>
        <dbReference type="ARBA" id="ARBA00023236"/>
    </source>
</evidence>
<reference evidence="12" key="1">
    <citation type="submission" date="2022-08" db="EMBL/GenBank/DDBJ databases">
        <authorList>
            <person name="Vandamme P."/>
            <person name="Hettiarachchi A."/>
            <person name="Peeters C."/>
            <person name="Cnockaert M."/>
            <person name="Carlier A."/>
        </authorList>
    </citation>
    <scope>NUCLEOTIDE SEQUENCE</scope>
    <source>
        <strain evidence="12">LMG 31809</strain>
    </source>
</reference>
<sequence length="643" mass="71069">MTQDVESPDQIAHDQVTVEESDSAPAEGPLARGIGVLKTHLKTMPTVPGVYRMVDDKGEVLYVGKAKSLKARLTSYTIAGNLSNRIARMVARVHSLTVVTTHTEAEALLLESNLIKHFRPYYNVLLKDDKSFPYVRIDRAHAFPRITKHRGARSDKAEYYGPFAAAGAVVKTLNVLQRAFLLRTCSDSVFASRSRPCLLYQIKRCSAPCVGRISATDYDALLQEARDFLSGRSQKVKDTLTARMLTSSEELDFEGAAIYRDRLKALSYVQSNQDIDNARLGDMDVIAAHMAGGHTCVQVFFFRAGQNWGNRAFFPRHDRTQDMAEVLPAFVAQFYADKPVPREILVSHELVEHDLLEEALGAKAGHKVTITLPKRGDRRKLMDLAAVNAKGALERKLAESASQVVLLEQLAETFGLDGPPSRIEIYDNSHIMGTKALGGMVVAGPEGFMKAHYRLFNIRSEEITPGDDFGMMREVMTRRFGRLLRDDPERASAAWPDLVLIDGGLGQLNAVRETLADLGIDDLPLIAIAKGQDRNAGREDFYLPGRAPFKLPPASPVLYYVQRLRDEAHRFAIGGHRARRAKDVRKSILDEVPGIGPARKKALLMHFGSAQAVAGAGIPDLEAVPGVNRATARVIYNHFHDQG</sequence>
<dbReference type="Gene3D" id="3.40.1440.10">
    <property type="entry name" value="GIY-YIG endonuclease"/>
    <property type="match status" value="1"/>
</dbReference>
<evidence type="ECO:0000256" key="7">
    <source>
        <dbReference type="HAMAP-Rule" id="MF_00203"/>
    </source>
</evidence>
<dbReference type="Pfam" id="PF01541">
    <property type="entry name" value="GIY-YIG"/>
    <property type="match status" value="1"/>
</dbReference>
<dbReference type="PROSITE" id="PS50151">
    <property type="entry name" value="UVR"/>
    <property type="match status" value="1"/>
</dbReference>
<dbReference type="Pfam" id="PF08459">
    <property type="entry name" value="UvrC_RNaseH_dom"/>
    <property type="match status" value="1"/>
</dbReference>
<evidence type="ECO:0000259" key="10">
    <source>
        <dbReference type="PROSITE" id="PS50164"/>
    </source>
</evidence>
<dbReference type="GO" id="GO:0009381">
    <property type="term" value="F:excinuclease ABC activity"/>
    <property type="evidence" value="ECO:0007669"/>
    <property type="project" value="UniProtKB-UniRule"/>
</dbReference>
<dbReference type="NCBIfam" id="NF001824">
    <property type="entry name" value="PRK00558.1-5"/>
    <property type="match status" value="1"/>
</dbReference>
<dbReference type="InterPro" id="IPR003583">
    <property type="entry name" value="Hlx-hairpin-Hlx_DNA-bd_motif"/>
</dbReference>
<dbReference type="EMBL" id="JANWOI010000004">
    <property type="protein sequence ID" value="MDA5194787.1"/>
    <property type="molecule type" value="Genomic_DNA"/>
</dbReference>
<proteinExistence type="inferred from homology"/>
<protein>
    <recommendedName>
        <fullName evidence="7">UvrABC system protein C</fullName>
        <shortName evidence="7">Protein UvrC</shortName>
    </recommendedName>
    <alternativeName>
        <fullName evidence="7">Excinuclease ABC subunit C</fullName>
    </alternativeName>
</protein>
<dbReference type="GO" id="GO:0006289">
    <property type="term" value="P:nucleotide-excision repair"/>
    <property type="evidence" value="ECO:0007669"/>
    <property type="project" value="UniProtKB-UniRule"/>
</dbReference>
<dbReference type="PANTHER" id="PTHR30562:SF1">
    <property type="entry name" value="UVRABC SYSTEM PROTEIN C"/>
    <property type="match status" value="1"/>
</dbReference>
<dbReference type="RefSeq" id="WP_274944494.1">
    <property type="nucleotide sequence ID" value="NZ_JANWOI010000004.1"/>
</dbReference>
<dbReference type="CDD" id="cd10434">
    <property type="entry name" value="GIY-YIG_UvrC_Cho"/>
    <property type="match status" value="1"/>
</dbReference>
<feature type="domain" description="UVR" evidence="9">
    <location>
        <begin position="234"/>
        <end position="269"/>
    </location>
</feature>
<dbReference type="GO" id="GO:0009380">
    <property type="term" value="C:excinuclease repair complex"/>
    <property type="evidence" value="ECO:0007669"/>
    <property type="project" value="InterPro"/>
</dbReference>
<dbReference type="SMART" id="SM00465">
    <property type="entry name" value="GIYc"/>
    <property type="match status" value="1"/>
</dbReference>
<dbReference type="FunFam" id="3.40.1440.10:FF:000001">
    <property type="entry name" value="UvrABC system protein C"/>
    <property type="match status" value="1"/>
</dbReference>
<dbReference type="InterPro" id="IPR047296">
    <property type="entry name" value="GIY-YIG_UvrC_Cho"/>
</dbReference>
<dbReference type="InterPro" id="IPR004791">
    <property type="entry name" value="UvrC"/>
</dbReference>
<dbReference type="FunFam" id="3.30.420.340:FF:000001">
    <property type="entry name" value="UvrABC system protein C"/>
    <property type="match status" value="1"/>
</dbReference>
<organism evidence="12 13">
    <name type="scientific">Govanella unica</name>
    <dbReference type="NCBI Taxonomy" id="2975056"/>
    <lineage>
        <taxon>Bacteria</taxon>
        <taxon>Pseudomonadati</taxon>
        <taxon>Pseudomonadota</taxon>
        <taxon>Alphaproteobacteria</taxon>
        <taxon>Emcibacterales</taxon>
        <taxon>Govanellaceae</taxon>
        <taxon>Govanella</taxon>
    </lineage>
</organism>
<reference evidence="12" key="2">
    <citation type="journal article" date="2023" name="Syst. Appl. Microbiol.">
        <title>Govania unica gen. nov., sp. nov., a rare biosphere bacterium that represents a novel family in the class Alphaproteobacteria.</title>
        <authorList>
            <person name="Vandamme P."/>
            <person name="Peeters C."/>
            <person name="Hettiarachchi A."/>
            <person name="Cnockaert M."/>
            <person name="Carlier A."/>
        </authorList>
    </citation>
    <scope>NUCLEOTIDE SEQUENCE</scope>
    <source>
        <strain evidence="12">LMG 31809</strain>
    </source>
</reference>
<keyword evidence="3 7" id="KW-0228">DNA excision</keyword>
<dbReference type="AlphaFoldDB" id="A0A9X3TZZ4"/>
<dbReference type="InterPro" id="IPR036876">
    <property type="entry name" value="UVR_dom_sf"/>
</dbReference>
<dbReference type="GO" id="GO:0003677">
    <property type="term" value="F:DNA binding"/>
    <property type="evidence" value="ECO:0007669"/>
    <property type="project" value="UniProtKB-UniRule"/>
</dbReference>
<evidence type="ECO:0000256" key="1">
    <source>
        <dbReference type="ARBA" id="ARBA00022490"/>
    </source>
</evidence>
<dbReference type="Pfam" id="PF14520">
    <property type="entry name" value="HHH_5"/>
    <property type="match status" value="1"/>
</dbReference>
<dbReference type="Proteomes" id="UP001141619">
    <property type="component" value="Unassembled WGS sequence"/>
</dbReference>
<evidence type="ECO:0000256" key="8">
    <source>
        <dbReference type="SAM" id="MobiDB-lite"/>
    </source>
</evidence>
<evidence type="ECO:0000256" key="4">
    <source>
        <dbReference type="ARBA" id="ARBA00022881"/>
    </source>
</evidence>
<dbReference type="PANTHER" id="PTHR30562">
    <property type="entry name" value="UVRC/OXIDOREDUCTASE"/>
    <property type="match status" value="1"/>
</dbReference>
<dbReference type="Pfam" id="PF02151">
    <property type="entry name" value="UVR"/>
    <property type="match status" value="1"/>
</dbReference>
<comment type="caution">
    <text evidence="12">The sequence shown here is derived from an EMBL/GenBank/DDBJ whole genome shotgun (WGS) entry which is preliminary data.</text>
</comment>
<evidence type="ECO:0000259" key="9">
    <source>
        <dbReference type="PROSITE" id="PS50151"/>
    </source>
</evidence>
<dbReference type="PROSITE" id="PS50165">
    <property type="entry name" value="UVRC"/>
    <property type="match status" value="1"/>
</dbReference>
<dbReference type="SUPFAM" id="SSF82771">
    <property type="entry name" value="GIY-YIG endonuclease"/>
    <property type="match status" value="1"/>
</dbReference>
<keyword evidence="6 7" id="KW-0742">SOS response</keyword>
<comment type="similarity">
    <text evidence="7">Belongs to the UvrC family.</text>
</comment>
<dbReference type="InterPro" id="IPR050066">
    <property type="entry name" value="UvrABC_protein_C"/>
</dbReference>
<keyword evidence="1 7" id="KW-0963">Cytoplasm</keyword>
<keyword evidence="13" id="KW-1185">Reference proteome</keyword>
<dbReference type="PROSITE" id="PS50164">
    <property type="entry name" value="GIY_YIG"/>
    <property type="match status" value="1"/>
</dbReference>
<dbReference type="InterPro" id="IPR001162">
    <property type="entry name" value="UvrC_RNase_H_dom"/>
</dbReference>
<dbReference type="Pfam" id="PF22920">
    <property type="entry name" value="UvrC_RNaseH"/>
    <property type="match status" value="1"/>
</dbReference>
<evidence type="ECO:0000256" key="3">
    <source>
        <dbReference type="ARBA" id="ARBA00022769"/>
    </source>
</evidence>
<dbReference type="InterPro" id="IPR010994">
    <property type="entry name" value="RuvA_2-like"/>
</dbReference>
<dbReference type="SMART" id="SM00278">
    <property type="entry name" value="HhH1"/>
    <property type="match status" value="2"/>
</dbReference>
<dbReference type="Gene3D" id="3.30.420.340">
    <property type="entry name" value="UvrC, RNAse H endonuclease domain"/>
    <property type="match status" value="1"/>
</dbReference>
<dbReference type="InterPro" id="IPR035901">
    <property type="entry name" value="GIY-YIG_endonuc_sf"/>
</dbReference>
<feature type="domain" description="UvrC family homology region profile" evidence="11">
    <location>
        <begin position="285"/>
        <end position="515"/>
    </location>
</feature>
<gene>
    <name evidence="7 12" type="primary">uvrC</name>
    <name evidence="12" type="ORF">NYP16_12575</name>
</gene>
<keyword evidence="4 7" id="KW-0267">Excision nuclease</keyword>
<dbReference type="SUPFAM" id="SSF46600">
    <property type="entry name" value="C-terminal UvrC-binding domain of UvrB"/>
    <property type="match status" value="1"/>
</dbReference>
<dbReference type="GO" id="GO:0009432">
    <property type="term" value="P:SOS response"/>
    <property type="evidence" value="ECO:0007669"/>
    <property type="project" value="UniProtKB-UniRule"/>
</dbReference>
<evidence type="ECO:0000313" key="12">
    <source>
        <dbReference type="EMBL" id="MDA5194787.1"/>
    </source>
</evidence>
<dbReference type="Gene3D" id="1.10.150.20">
    <property type="entry name" value="5' to 3' exonuclease, C-terminal subdomain"/>
    <property type="match status" value="1"/>
</dbReference>
<evidence type="ECO:0000256" key="2">
    <source>
        <dbReference type="ARBA" id="ARBA00022763"/>
    </source>
</evidence>
<evidence type="ECO:0000313" key="13">
    <source>
        <dbReference type="Proteomes" id="UP001141619"/>
    </source>
</evidence>